<dbReference type="OMA" id="VHEFAVH"/>
<dbReference type="EMBL" id="KK583196">
    <property type="protein sequence ID" value="KDO32125.1"/>
    <property type="molecule type" value="Genomic_DNA"/>
</dbReference>
<name>A0A067CSA8_SAPPC</name>
<organism evidence="1 2">
    <name type="scientific">Saprolegnia parasitica (strain CBS 223.65)</name>
    <dbReference type="NCBI Taxonomy" id="695850"/>
    <lineage>
        <taxon>Eukaryota</taxon>
        <taxon>Sar</taxon>
        <taxon>Stramenopiles</taxon>
        <taxon>Oomycota</taxon>
        <taxon>Saprolegniomycetes</taxon>
        <taxon>Saprolegniales</taxon>
        <taxon>Saprolegniaceae</taxon>
        <taxon>Saprolegnia</taxon>
    </lineage>
</organism>
<reference evidence="1 2" key="1">
    <citation type="journal article" date="2013" name="PLoS Genet.">
        <title>Distinctive expansion of potential virulence genes in the genome of the oomycete fish pathogen Saprolegnia parasitica.</title>
        <authorList>
            <person name="Jiang R.H."/>
            <person name="de Bruijn I."/>
            <person name="Haas B.J."/>
            <person name="Belmonte R."/>
            <person name="Lobach L."/>
            <person name="Christie J."/>
            <person name="van den Ackerveken G."/>
            <person name="Bottin A."/>
            <person name="Bulone V."/>
            <person name="Diaz-Moreno S.M."/>
            <person name="Dumas B."/>
            <person name="Fan L."/>
            <person name="Gaulin E."/>
            <person name="Govers F."/>
            <person name="Grenville-Briggs L.J."/>
            <person name="Horner N.R."/>
            <person name="Levin J.Z."/>
            <person name="Mammella M."/>
            <person name="Meijer H.J."/>
            <person name="Morris P."/>
            <person name="Nusbaum C."/>
            <person name="Oome S."/>
            <person name="Phillips A.J."/>
            <person name="van Rooyen D."/>
            <person name="Rzeszutek E."/>
            <person name="Saraiva M."/>
            <person name="Secombes C.J."/>
            <person name="Seidl M.F."/>
            <person name="Snel B."/>
            <person name="Stassen J.H."/>
            <person name="Sykes S."/>
            <person name="Tripathy S."/>
            <person name="van den Berg H."/>
            <person name="Vega-Arreguin J.C."/>
            <person name="Wawra S."/>
            <person name="Young S.K."/>
            <person name="Zeng Q."/>
            <person name="Dieguez-Uribeondo J."/>
            <person name="Russ C."/>
            <person name="Tyler B.M."/>
            <person name="van West P."/>
        </authorList>
    </citation>
    <scope>NUCLEOTIDE SEQUENCE [LARGE SCALE GENOMIC DNA]</scope>
    <source>
        <strain evidence="1 2">CBS 223.65</strain>
    </source>
</reference>
<accession>A0A067CSA8</accession>
<sequence length="92" mass="9851">MEMKPGVTMTIRFKGELVHEFAVHPSTPDNLYDTTESLTTPHCYGGKEDGGLLPVPKNAGPHALLATAIVKAKQSSEGFLADKCEGPVKDDI</sequence>
<keyword evidence="2" id="KW-1185">Reference proteome</keyword>
<evidence type="ECO:0000313" key="2">
    <source>
        <dbReference type="Proteomes" id="UP000030745"/>
    </source>
</evidence>
<dbReference type="GeneID" id="24125855"/>
<evidence type="ECO:0000313" key="1">
    <source>
        <dbReference type="EMBL" id="KDO32125.1"/>
    </source>
</evidence>
<dbReference type="VEuPathDB" id="FungiDB:SPRG_03342"/>
<dbReference type="RefSeq" id="XP_012197309.1">
    <property type="nucleotide sequence ID" value="XM_012341919.1"/>
</dbReference>
<proteinExistence type="predicted"/>
<gene>
    <name evidence="1" type="ORF">SPRG_03342</name>
</gene>
<dbReference type="Proteomes" id="UP000030745">
    <property type="component" value="Unassembled WGS sequence"/>
</dbReference>
<dbReference type="OrthoDB" id="57928at2759"/>
<protein>
    <submittedName>
        <fullName evidence="1">Uncharacterized protein</fullName>
    </submittedName>
</protein>
<dbReference type="KEGG" id="spar:SPRG_03342"/>
<dbReference type="AlphaFoldDB" id="A0A067CSA8"/>